<feature type="region of interest" description="Disordered" evidence="2">
    <location>
        <begin position="168"/>
        <end position="315"/>
    </location>
</feature>
<evidence type="ECO:0000256" key="3">
    <source>
        <dbReference type="SAM" id="Phobius"/>
    </source>
</evidence>
<feature type="compositionally biased region" description="Polar residues" evidence="2">
    <location>
        <begin position="43"/>
        <end position="57"/>
    </location>
</feature>
<dbReference type="OrthoDB" id="413008at2759"/>
<keyword evidence="3" id="KW-0812">Transmembrane</keyword>
<dbReference type="InParanoid" id="A0A1X2HSK6"/>
<feature type="compositionally biased region" description="Basic and acidic residues" evidence="2">
    <location>
        <begin position="122"/>
        <end position="131"/>
    </location>
</feature>
<feature type="compositionally biased region" description="Basic and acidic residues" evidence="2">
    <location>
        <begin position="256"/>
        <end position="267"/>
    </location>
</feature>
<name>A0A1X2HSK6_SYNRA</name>
<keyword evidence="6" id="KW-1185">Reference proteome</keyword>
<dbReference type="EMBL" id="MCGN01000001">
    <property type="protein sequence ID" value="ORZ02585.1"/>
    <property type="molecule type" value="Genomic_DNA"/>
</dbReference>
<dbReference type="GO" id="GO:0022857">
    <property type="term" value="F:transmembrane transporter activity"/>
    <property type="evidence" value="ECO:0007669"/>
    <property type="project" value="InterPro"/>
</dbReference>
<evidence type="ECO:0000259" key="4">
    <source>
        <dbReference type="Pfam" id="PF06738"/>
    </source>
</evidence>
<feature type="compositionally biased region" description="Low complexity" evidence="2">
    <location>
        <begin position="75"/>
        <end position="85"/>
    </location>
</feature>
<feature type="compositionally biased region" description="Polar residues" evidence="2">
    <location>
        <begin position="171"/>
        <end position="185"/>
    </location>
</feature>
<feature type="transmembrane region" description="Helical" evidence="3">
    <location>
        <begin position="770"/>
        <end position="794"/>
    </location>
</feature>
<accession>A0A1X2HSK6</accession>
<evidence type="ECO:0000313" key="6">
    <source>
        <dbReference type="Proteomes" id="UP000242180"/>
    </source>
</evidence>
<feature type="domain" description="Threonine/serine exporter-like N-terminal" evidence="4">
    <location>
        <begin position="389"/>
        <end position="627"/>
    </location>
</feature>
<gene>
    <name evidence="5" type="ORF">BCR43DRAFT_481787</name>
</gene>
<feature type="compositionally biased region" description="Basic residues" evidence="2">
    <location>
        <begin position="268"/>
        <end position="292"/>
    </location>
</feature>
<dbReference type="Proteomes" id="UP000242180">
    <property type="component" value="Unassembled WGS sequence"/>
</dbReference>
<feature type="transmembrane region" description="Helical" evidence="3">
    <location>
        <begin position="682"/>
        <end position="699"/>
    </location>
</feature>
<dbReference type="PANTHER" id="PTHR31082">
    <property type="entry name" value="PHEROMONE-REGULATED MEMBRANE PROTEIN 10"/>
    <property type="match status" value="1"/>
</dbReference>
<dbReference type="InterPro" id="IPR010619">
    <property type="entry name" value="ThrE-like_N"/>
</dbReference>
<sequence>MEGGQGDKDRLKPGGNNVRTSSHGGGSSISSGSSRPPFVHSISAPSVPQIQLSTDSGTHPFESPASSIQRRPSNASTDSTTASVSDDSDDSESTASEAEEKPHSLHSSKRNQQHMAANKIPVRTDGEDRPGSADTLVEAALDHADAQDRHVRFQDHVLESAALVERMLNRRGTTTSSANDDSQSGRGRRFASMSNNILDDAELEDGDTMSTGGGGGLLGLIPGKGDETLDKYSTKSPPPESGAGGSVLSRLMVLEAQRRRSEETKDYKNKRRREKKEAKKAKKAQKAQKKKPASLYNIPLHSGTDPKGGEKPALRPKMVNRPYSWLSNVTSGNHLVPSLEKKKLMSPSVSRRSSIDSMFTTASQFEPITLEDRVRITFEIANILQKQEFLRKLAKSLMLYGCPAHRLEYIMRRVSTTIGVDAEYVYMPNVMFMTFFDSSTHTTETHFIRQAQTFEMHKLGEVYRLEKLVSHGEVSVDEALEFIDRVANEPSFYPVWLNAFVYALASFAGCILFFYGSWYDGCISAGLAMLFAVYEIFSGRVQSFQPIWEITVCIIIGFVAQGVSTTGLFCFTPIAFSAFIVILPGYPMAVAVIELVSRQLVSGVVRMVYSIIYAFLLGYGISMGSEIYSLIDKRPGDTASRCQTAQSATTCDAQVDQHFFILIVPLFALAYCVFIRARPFRWPIMIVIAITGYVVNFVLSCYAGAPAQVLQVVPAFVLGMLGNLLTKFTGKMSFDAVLLGMMFLVPGGLGIKAGYGMFDSSASTGTQGASFALAMIESSIGITVGLFIATLVVYPKGSSHTPLMNF</sequence>
<feature type="transmembrane region" description="Helical" evidence="3">
    <location>
        <begin position="521"/>
        <end position="538"/>
    </location>
</feature>
<feature type="transmembrane region" description="Helical" evidence="3">
    <location>
        <begin position="575"/>
        <end position="596"/>
    </location>
</feature>
<keyword evidence="3" id="KW-0472">Membrane</keyword>
<feature type="transmembrane region" description="Helical" evidence="3">
    <location>
        <begin position="737"/>
        <end position="758"/>
    </location>
</feature>
<feature type="transmembrane region" description="Helical" evidence="3">
    <location>
        <begin position="550"/>
        <end position="569"/>
    </location>
</feature>
<feature type="compositionally biased region" description="Basic and acidic residues" evidence="2">
    <location>
        <begin position="1"/>
        <end position="12"/>
    </location>
</feature>
<dbReference type="FunCoup" id="A0A1X2HSK6">
    <property type="interactions" value="3"/>
</dbReference>
<feature type="region of interest" description="Disordered" evidence="2">
    <location>
        <begin position="1"/>
        <end position="138"/>
    </location>
</feature>
<proteinExistence type="inferred from homology"/>
<dbReference type="AlphaFoldDB" id="A0A1X2HSK6"/>
<organism evidence="5 6">
    <name type="scientific">Syncephalastrum racemosum</name>
    <name type="common">Filamentous fungus</name>
    <dbReference type="NCBI Taxonomy" id="13706"/>
    <lineage>
        <taxon>Eukaryota</taxon>
        <taxon>Fungi</taxon>
        <taxon>Fungi incertae sedis</taxon>
        <taxon>Mucoromycota</taxon>
        <taxon>Mucoromycotina</taxon>
        <taxon>Mucoromycetes</taxon>
        <taxon>Mucorales</taxon>
        <taxon>Syncephalastraceae</taxon>
        <taxon>Syncephalastrum</taxon>
    </lineage>
</organism>
<feature type="transmembrane region" description="Helical" evidence="3">
    <location>
        <begin position="657"/>
        <end position="675"/>
    </location>
</feature>
<reference evidence="5 6" key="1">
    <citation type="submission" date="2016-07" db="EMBL/GenBank/DDBJ databases">
        <title>Pervasive Adenine N6-methylation of Active Genes in Fungi.</title>
        <authorList>
            <consortium name="DOE Joint Genome Institute"/>
            <person name="Mondo S.J."/>
            <person name="Dannebaum R.O."/>
            <person name="Kuo R.C."/>
            <person name="Labutti K."/>
            <person name="Haridas S."/>
            <person name="Kuo A."/>
            <person name="Salamov A."/>
            <person name="Ahrendt S.R."/>
            <person name="Lipzen A."/>
            <person name="Sullivan W."/>
            <person name="Andreopoulos W.B."/>
            <person name="Clum A."/>
            <person name="Lindquist E."/>
            <person name="Daum C."/>
            <person name="Ramamoorthy G.K."/>
            <person name="Gryganskyi A."/>
            <person name="Culley D."/>
            <person name="Magnuson J.K."/>
            <person name="James T.Y."/>
            <person name="O'Malley M.A."/>
            <person name="Stajich J.E."/>
            <person name="Spatafora J.W."/>
            <person name="Visel A."/>
            <person name="Grigoriev I.V."/>
        </authorList>
    </citation>
    <scope>NUCLEOTIDE SEQUENCE [LARGE SCALE GENOMIC DNA]</scope>
    <source>
        <strain evidence="5 6">NRRL 2496</strain>
    </source>
</reference>
<keyword evidence="3" id="KW-1133">Transmembrane helix</keyword>
<feature type="transmembrane region" description="Helical" evidence="3">
    <location>
        <begin position="608"/>
        <end position="631"/>
    </location>
</feature>
<evidence type="ECO:0000313" key="5">
    <source>
        <dbReference type="EMBL" id="ORZ02585.1"/>
    </source>
</evidence>
<feature type="compositionally biased region" description="Polar residues" evidence="2">
    <location>
        <begin position="64"/>
        <end position="74"/>
    </location>
</feature>
<feature type="compositionally biased region" description="Basic and acidic residues" evidence="2">
    <location>
        <begin position="224"/>
        <end position="233"/>
    </location>
</feature>
<dbReference type="STRING" id="13706.A0A1X2HSK6"/>
<protein>
    <recommendedName>
        <fullName evidence="4">Threonine/serine exporter-like N-terminal domain-containing protein</fullName>
    </recommendedName>
</protein>
<dbReference type="Pfam" id="PF06738">
    <property type="entry name" value="ThrE"/>
    <property type="match status" value="1"/>
</dbReference>
<feature type="transmembrane region" description="Helical" evidence="3">
    <location>
        <begin position="705"/>
        <end position="725"/>
    </location>
</feature>
<comment type="similarity">
    <text evidence="1">Belongs to the ThrE exporter (TC 2.A.79) family.</text>
</comment>
<dbReference type="InterPro" id="IPR051361">
    <property type="entry name" value="ThrE/Ser_Exporter"/>
</dbReference>
<comment type="caution">
    <text evidence="5">The sequence shown here is derived from an EMBL/GenBank/DDBJ whole genome shotgun (WGS) entry which is preliminary data.</text>
</comment>
<dbReference type="PANTHER" id="PTHR31082:SF4">
    <property type="entry name" value="PHEROMONE-REGULATED MEMBRANE PROTEIN 10"/>
    <property type="match status" value="1"/>
</dbReference>
<dbReference type="OMA" id="QDRHVRF"/>
<evidence type="ECO:0000256" key="1">
    <source>
        <dbReference type="ARBA" id="ARBA00034125"/>
    </source>
</evidence>
<evidence type="ECO:0000256" key="2">
    <source>
        <dbReference type="SAM" id="MobiDB-lite"/>
    </source>
</evidence>